<feature type="domain" description="N-acetyltransferase" evidence="1">
    <location>
        <begin position="3"/>
        <end position="143"/>
    </location>
</feature>
<protein>
    <submittedName>
        <fullName evidence="2">GNAT family N-acetyltransferase</fullName>
    </submittedName>
</protein>
<evidence type="ECO:0000313" key="3">
    <source>
        <dbReference type="Proteomes" id="UP000304900"/>
    </source>
</evidence>
<dbReference type="Proteomes" id="UP000304900">
    <property type="component" value="Unassembled WGS sequence"/>
</dbReference>
<organism evidence="2 3">
    <name type="scientific">Dyadobacter frigoris</name>
    <dbReference type="NCBI Taxonomy" id="2576211"/>
    <lineage>
        <taxon>Bacteria</taxon>
        <taxon>Pseudomonadati</taxon>
        <taxon>Bacteroidota</taxon>
        <taxon>Cytophagia</taxon>
        <taxon>Cytophagales</taxon>
        <taxon>Spirosomataceae</taxon>
        <taxon>Dyadobacter</taxon>
    </lineage>
</organism>
<keyword evidence="2" id="KW-0808">Transferase</keyword>
<dbReference type="InterPro" id="IPR016181">
    <property type="entry name" value="Acyl_CoA_acyltransferase"/>
</dbReference>
<reference evidence="2 3" key="1">
    <citation type="submission" date="2019-05" db="EMBL/GenBank/DDBJ databases">
        <title>Dyadobacter AR-3-8 sp. nov., isolated from arctic soil.</title>
        <authorList>
            <person name="Chaudhary D.K."/>
        </authorList>
    </citation>
    <scope>NUCLEOTIDE SEQUENCE [LARGE SCALE GENOMIC DNA]</scope>
    <source>
        <strain evidence="2 3">AR-3-8</strain>
    </source>
</reference>
<dbReference type="EMBL" id="SZVO01000015">
    <property type="protein sequence ID" value="TKT88637.1"/>
    <property type="molecule type" value="Genomic_DNA"/>
</dbReference>
<dbReference type="OrthoDB" id="9788755at2"/>
<comment type="caution">
    <text evidence="2">The sequence shown here is derived from an EMBL/GenBank/DDBJ whole genome shotgun (WGS) entry which is preliminary data.</text>
</comment>
<dbReference type="GO" id="GO:0016747">
    <property type="term" value="F:acyltransferase activity, transferring groups other than amino-acyl groups"/>
    <property type="evidence" value="ECO:0007669"/>
    <property type="project" value="InterPro"/>
</dbReference>
<dbReference type="PROSITE" id="PS51186">
    <property type="entry name" value="GNAT"/>
    <property type="match status" value="1"/>
</dbReference>
<sequence length="144" mass="16481">MFWTICEYLPEHTEQLRHIYLESRKLAFPWIDVNSLKLEDFDSAIQEEEVLVAVKDNVPIGFIAWWLPDNFIHSLFIDPDFVEKGIGKSLLDACLARTGRPATLKCLQENKNALKFYASQGWEIISDGESPDGDFYLLGIGQKS</sequence>
<name>A0A4U6CY06_9BACT</name>
<dbReference type="Gene3D" id="3.40.630.30">
    <property type="match status" value="1"/>
</dbReference>
<proteinExistence type="predicted"/>
<gene>
    <name evidence="2" type="ORF">FDK13_26660</name>
</gene>
<dbReference type="SUPFAM" id="SSF55729">
    <property type="entry name" value="Acyl-CoA N-acyltransferases (Nat)"/>
    <property type="match status" value="1"/>
</dbReference>
<evidence type="ECO:0000313" key="2">
    <source>
        <dbReference type="EMBL" id="TKT88637.1"/>
    </source>
</evidence>
<evidence type="ECO:0000259" key="1">
    <source>
        <dbReference type="PROSITE" id="PS51186"/>
    </source>
</evidence>
<accession>A0A4U6CY06</accession>
<keyword evidence="3" id="KW-1185">Reference proteome</keyword>
<dbReference type="Pfam" id="PF00583">
    <property type="entry name" value="Acetyltransf_1"/>
    <property type="match status" value="1"/>
</dbReference>
<dbReference type="AlphaFoldDB" id="A0A4U6CY06"/>
<dbReference type="InterPro" id="IPR000182">
    <property type="entry name" value="GNAT_dom"/>
</dbReference>
<dbReference type="CDD" id="cd04301">
    <property type="entry name" value="NAT_SF"/>
    <property type="match status" value="1"/>
</dbReference>